<evidence type="ECO:0000256" key="1">
    <source>
        <dbReference type="ARBA" id="ARBA00004202"/>
    </source>
</evidence>
<protein>
    <submittedName>
        <fullName evidence="12">ABC transporter, ATP-binding protein</fullName>
    </submittedName>
</protein>
<dbReference type="SMART" id="SM00382">
    <property type="entry name" value="AAA"/>
    <property type="match status" value="2"/>
</dbReference>
<evidence type="ECO:0000313" key="13">
    <source>
        <dbReference type="Proteomes" id="UP000051439"/>
    </source>
</evidence>
<dbReference type="Pfam" id="PF00005">
    <property type="entry name" value="ABC_tran"/>
    <property type="match status" value="2"/>
</dbReference>
<feature type="domain" description="ABC transporter" evidence="11">
    <location>
        <begin position="5"/>
        <end position="243"/>
    </location>
</feature>
<dbReference type="PANTHER" id="PTHR43553">
    <property type="entry name" value="HEAVY METAL TRANSPORTER"/>
    <property type="match status" value="1"/>
</dbReference>
<keyword evidence="9" id="KW-0472">Membrane</keyword>
<keyword evidence="8" id="KW-1278">Translocase</keyword>
<comment type="function">
    <text evidence="10">Probably part of an ABC transporter complex. Responsible for energy coupling to the transport system.</text>
</comment>
<keyword evidence="5" id="KW-0677">Repeat</keyword>
<dbReference type="GO" id="GO:0005524">
    <property type="term" value="F:ATP binding"/>
    <property type="evidence" value="ECO:0007669"/>
    <property type="project" value="UniProtKB-KW"/>
</dbReference>
<evidence type="ECO:0000256" key="7">
    <source>
        <dbReference type="ARBA" id="ARBA00022840"/>
    </source>
</evidence>
<evidence type="ECO:0000256" key="3">
    <source>
        <dbReference type="ARBA" id="ARBA00022448"/>
    </source>
</evidence>
<feature type="domain" description="ABC transporter" evidence="11">
    <location>
        <begin position="297"/>
        <end position="528"/>
    </location>
</feature>
<accession>A0A0R1NPL7</accession>
<keyword evidence="6" id="KW-0547">Nucleotide-binding</keyword>
<dbReference type="GO" id="GO:0043190">
    <property type="term" value="C:ATP-binding cassette (ABC) transporter complex"/>
    <property type="evidence" value="ECO:0007669"/>
    <property type="project" value="TreeGrafter"/>
</dbReference>
<dbReference type="GO" id="GO:0016887">
    <property type="term" value="F:ATP hydrolysis activity"/>
    <property type="evidence" value="ECO:0007669"/>
    <property type="project" value="InterPro"/>
</dbReference>
<gene>
    <name evidence="12" type="ORF">FC98_GL002762</name>
</gene>
<dbReference type="InterPro" id="IPR015856">
    <property type="entry name" value="ABC_transpr_CbiO/EcfA_su"/>
</dbReference>
<dbReference type="RefSeq" id="WP_008857455.1">
    <property type="nucleotide sequence ID" value="NZ_AZEB01000009.1"/>
</dbReference>
<evidence type="ECO:0000313" key="12">
    <source>
        <dbReference type="EMBL" id="KRL22145.1"/>
    </source>
</evidence>
<evidence type="ECO:0000256" key="4">
    <source>
        <dbReference type="ARBA" id="ARBA00022475"/>
    </source>
</evidence>
<evidence type="ECO:0000256" key="2">
    <source>
        <dbReference type="ARBA" id="ARBA00005417"/>
    </source>
</evidence>
<dbReference type="EMBL" id="AZEB01000009">
    <property type="protein sequence ID" value="KRL22145.1"/>
    <property type="molecule type" value="Genomic_DNA"/>
</dbReference>
<comment type="subcellular location">
    <subcellularLocation>
        <location evidence="1">Cell membrane</location>
        <topology evidence="1">Peripheral membrane protein</topology>
    </subcellularLocation>
</comment>
<name>A0A0R1NPL7_9LACO</name>
<evidence type="ECO:0000256" key="9">
    <source>
        <dbReference type="ARBA" id="ARBA00023136"/>
    </source>
</evidence>
<dbReference type="InterPro" id="IPR017871">
    <property type="entry name" value="ABC_transporter-like_CS"/>
</dbReference>
<dbReference type="PANTHER" id="PTHR43553:SF23">
    <property type="entry name" value="ABC TRANSPORTER ATP-BINDING COMPONENT"/>
    <property type="match status" value="1"/>
</dbReference>
<dbReference type="GO" id="GO:0042626">
    <property type="term" value="F:ATPase-coupled transmembrane transporter activity"/>
    <property type="evidence" value="ECO:0007669"/>
    <property type="project" value="TreeGrafter"/>
</dbReference>
<evidence type="ECO:0000256" key="10">
    <source>
        <dbReference type="ARBA" id="ARBA00025157"/>
    </source>
</evidence>
<keyword evidence="4" id="KW-1003">Cell membrane</keyword>
<reference evidence="12 13" key="1">
    <citation type="journal article" date="2015" name="Genome Announc.">
        <title>Expanding the biotechnology potential of lactobacilli through comparative genomics of 213 strains and associated genera.</title>
        <authorList>
            <person name="Sun Z."/>
            <person name="Harris H.M."/>
            <person name="McCann A."/>
            <person name="Guo C."/>
            <person name="Argimon S."/>
            <person name="Zhang W."/>
            <person name="Yang X."/>
            <person name="Jeffery I.B."/>
            <person name="Cooney J.C."/>
            <person name="Kagawa T.F."/>
            <person name="Liu W."/>
            <person name="Song Y."/>
            <person name="Salvetti E."/>
            <person name="Wrobel A."/>
            <person name="Rasinkangas P."/>
            <person name="Parkhill J."/>
            <person name="Rea M.C."/>
            <person name="O'Sullivan O."/>
            <person name="Ritari J."/>
            <person name="Douillard F.P."/>
            <person name="Paul Ross R."/>
            <person name="Yang R."/>
            <person name="Briner A.E."/>
            <person name="Felis G.E."/>
            <person name="de Vos W.M."/>
            <person name="Barrangou R."/>
            <person name="Klaenhammer T.R."/>
            <person name="Caufield P.W."/>
            <person name="Cui Y."/>
            <person name="Zhang H."/>
            <person name="O'Toole P.W."/>
        </authorList>
    </citation>
    <scope>NUCLEOTIDE SEQUENCE [LARGE SCALE GENOMIC DNA]</scope>
    <source>
        <strain evidence="12 13">DSM 19906</strain>
    </source>
</reference>
<keyword evidence="7 12" id="KW-0067">ATP-binding</keyword>
<dbReference type="InterPro" id="IPR003439">
    <property type="entry name" value="ABC_transporter-like_ATP-bd"/>
</dbReference>
<sequence length="550" mass="61113">MHKLVSIKNLSFAYPDQPDKVLDNINLTIYPGDFLMIAGNTGSGKTTLLNHLKKELMPLGNRQGQILINDTPIDNLSKLESAQTVGYVAQDPQLQPVMSKAIDELAFPLENIGCPSNEIERRITELTNFLALDQSLNRAINELSGGQLQLVNLASVLILRPKLILLDEPTSQLDPLTAQTFLNVLSRIQQELGITIVITEHRLSTISGLANRMILLQDHTISFDGSPTKGIEKMFQDERLRYFIPSIPKLFLTNHIPISTLPISVSQGQAAIQTDHLKFTAAKPKQSLLSETSKPLLQAKNISFTFDQTRNVIDHLNLTVNRGDWLSIIGKNGSGKSTLLSLLIGLTTPQHGKIRFENQLVWKLKTVDRIKKISFLSQTPSLQFTADSVRQELVVQADQLQLSDPASAIKRVTKQFNLTKILDHNPFDISGGQQQLLGLAIALMATPDLLILDEATKGLDPYTKVFIGKILKQYQQDGVTIVMASHDMEFCAEFSDHCAFMFDGHLNTLLSTTAFFANNFFFTTPINRIVHDQVPSALLFDDINLASEGR</sequence>
<evidence type="ECO:0000256" key="5">
    <source>
        <dbReference type="ARBA" id="ARBA00022737"/>
    </source>
</evidence>
<comment type="similarity">
    <text evidence="2">Belongs to the ABC transporter superfamily.</text>
</comment>
<comment type="caution">
    <text evidence="12">The sequence shown here is derived from an EMBL/GenBank/DDBJ whole genome shotgun (WGS) entry which is preliminary data.</text>
</comment>
<keyword evidence="3" id="KW-0813">Transport</keyword>
<dbReference type="InterPro" id="IPR050095">
    <property type="entry name" value="ECF_ABC_transporter_ATP-bd"/>
</dbReference>
<dbReference type="InterPro" id="IPR027417">
    <property type="entry name" value="P-loop_NTPase"/>
</dbReference>
<dbReference type="AlphaFoldDB" id="A0A0R1NPL7"/>
<dbReference type="Gene3D" id="3.40.50.300">
    <property type="entry name" value="P-loop containing nucleotide triphosphate hydrolases"/>
    <property type="match status" value="2"/>
</dbReference>
<evidence type="ECO:0000259" key="11">
    <source>
        <dbReference type="PROSITE" id="PS50893"/>
    </source>
</evidence>
<dbReference type="SUPFAM" id="SSF52540">
    <property type="entry name" value="P-loop containing nucleoside triphosphate hydrolases"/>
    <property type="match status" value="2"/>
</dbReference>
<dbReference type="Proteomes" id="UP000051439">
    <property type="component" value="Unassembled WGS sequence"/>
</dbReference>
<evidence type="ECO:0000256" key="6">
    <source>
        <dbReference type="ARBA" id="ARBA00022741"/>
    </source>
</evidence>
<evidence type="ECO:0000256" key="8">
    <source>
        <dbReference type="ARBA" id="ARBA00022967"/>
    </source>
</evidence>
<organism evidence="12 13">
    <name type="scientific">Lentilactobacillus kisonensis DSM 19906 = JCM 15041</name>
    <dbReference type="NCBI Taxonomy" id="1423766"/>
    <lineage>
        <taxon>Bacteria</taxon>
        <taxon>Bacillati</taxon>
        <taxon>Bacillota</taxon>
        <taxon>Bacilli</taxon>
        <taxon>Lactobacillales</taxon>
        <taxon>Lactobacillaceae</taxon>
        <taxon>Lentilactobacillus</taxon>
    </lineage>
</organism>
<dbReference type="CDD" id="cd03225">
    <property type="entry name" value="ABC_cobalt_CbiO_domain1"/>
    <property type="match status" value="2"/>
</dbReference>
<dbReference type="PROSITE" id="PS00211">
    <property type="entry name" value="ABC_TRANSPORTER_1"/>
    <property type="match status" value="2"/>
</dbReference>
<proteinExistence type="inferred from homology"/>
<dbReference type="PROSITE" id="PS50893">
    <property type="entry name" value="ABC_TRANSPORTER_2"/>
    <property type="match status" value="2"/>
</dbReference>
<dbReference type="PATRIC" id="fig|1423766.4.peg.2892"/>
<keyword evidence="13" id="KW-1185">Reference proteome</keyword>
<dbReference type="InterPro" id="IPR003593">
    <property type="entry name" value="AAA+_ATPase"/>
</dbReference>